<comment type="caution">
    <text evidence="2">The sequence shown here is derived from an EMBL/GenBank/DDBJ whole genome shotgun (WGS) entry which is preliminary data.</text>
</comment>
<sequence>MMTNAVGFFRARFPILDKSTSVVGKQTTKNKTSIHDTRRHYFFPIKPREGVSARSLFGYSQTTMTSDQTHARAPHTSQRSPTGDLFPSDYSASFHLKQVPLAGSRAKKKGKPFFVRYLQSTAPGSDPRSPRPAFLIVDFFCGPISPQAYFLPLELLAGIRISPSDETQPKPGYMSRKIN</sequence>
<evidence type="ECO:0000313" key="2">
    <source>
        <dbReference type="EMBL" id="KAJ2906539.1"/>
    </source>
</evidence>
<dbReference type="Proteomes" id="UP001201980">
    <property type="component" value="Unassembled WGS sequence"/>
</dbReference>
<organism evidence="2 3">
    <name type="scientific">Zalerion maritima</name>
    <dbReference type="NCBI Taxonomy" id="339359"/>
    <lineage>
        <taxon>Eukaryota</taxon>
        <taxon>Fungi</taxon>
        <taxon>Dikarya</taxon>
        <taxon>Ascomycota</taxon>
        <taxon>Pezizomycotina</taxon>
        <taxon>Sordariomycetes</taxon>
        <taxon>Lulworthiomycetidae</taxon>
        <taxon>Lulworthiales</taxon>
        <taxon>Lulworthiaceae</taxon>
        <taxon>Zalerion</taxon>
    </lineage>
</organism>
<reference evidence="2" key="1">
    <citation type="submission" date="2022-07" db="EMBL/GenBank/DDBJ databases">
        <title>Draft genome sequence of Zalerion maritima ATCC 34329, a (micro)plastics degrading marine fungus.</title>
        <authorList>
            <person name="Paco A."/>
            <person name="Goncalves M.F.M."/>
            <person name="Rocha-Santos T.A.P."/>
            <person name="Alves A."/>
        </authorList>
    </citation>
    <scope>NUCLEOTIDE SEQUENCE</scope>
    <source>
        <strain evidence="2">ATCC 34329</strain>
    </source>
</reference>
<proteinExistence type="predicted"/>
<evidence type="ECO:0000256" key="1">
    <source>
        <dbReference type="SAM" id="MobiDB-lite"/>
    </source>
</evidence>
<name>A0AAD5WXJ2_9PEZI</name>
<keyword evidence="3" id="KW-1185">Reference proteome</keyword>
<evidence type="ECO:0000313" key="3">
    <source>
        <dbReference type="Proteomes" id="UP001201980"/>
    </source>
</evidence>
<protein>
    <submittedName>
        <fullName evidence="2">Uncharacterized protein</fullName>
    </submittedName>
</protein>
<accession>A0AAD5WXJ2</accession>
<gene>
    <name evidence="2" type="ORF">MKZ38_001182</name>
</gene>
<feature type="region of interest" description="Disordered" evidence="1">
    <location>
        <begin position="63"/>
        <end position="84"/>
    </location>
</feature>
<dbReference type="AlphaFoldDB" id="A0AAD5WXJ2"/>
<dbReference type="EMBL" id="JAKWBI020000012">
    <property type="protein sequence ID" value="KAJ2906539.1"/>
    <property type="molecule type" value="Genomic_DNA"/>
</dbReference>